<reference evidence="1 2" key="1">
    <citation type="submission" date="2023-09" db="EMBL/GenBank/DDBJ databases">
        <title>Complete-Gapless Cercospora beticola genome.</title>
        <authorList>
            <person name="Wyatt N.A."/>
            <person name="Spanner R.E."/>
            <person name="Bolton M.D."/>
        </authorList>
    </citation>
    <scope>NUCLEOTIDE SEQUENCE [LARGE SCALE GENOMIC DNA]</scope>
    <source>
        <strain evidence="1">Cb09-40</strain>
    </source>
</reference>
<dbReference type="GeneID" id="90644504"/>
<name>A0ABZ0NXL8_CERBT</name>
<dbReference type="EMBL" id="CP134188">
    <property type="protein sequence ID" value="WPB04159.1"/>
    <property type="molecule type" value="Genomic_DNA"/>
</dbReference>
<dbReference type="Proteomes" id="UP001302367">
    <property type="component" value="Chromosome 5"/>
</dbReference>
<gene>
    <name evidence="1" type="ORF">RHO25_008803</name>
</gene>
<sequence length="118" mass="12622">MAYANSIAFALQQDPRLPTSVPRGETIISVSSSFGLLLIHLHTQAVGPALVHVRENAGCDFRAAQNREKGRDSAVARAQDPSVAWQTAERIPFMVGYALGKDGHVFSELGTAMAAAME</sequence>
<accession>A0ABZ0NXL8</accession>
<protein>
    <submittedName>
        <fullName evidence="1">Uncharacterized protein</fullName>
    </submittedName>
</protein>
<dbReference type="RefSeq" id="XP_065459178.1">
    <property type="nucleotide sequence ID" value="XM_065603106.1"/>
</dbReference>
<keyword evidence="2" id="KW-1185">Reference proteome</keyword>
<evidence type="ECO:0000313" key="1">
    <source>
        <dbReference type="EMBL" id="WPB04159.1"/>
    </source>
</evidence>
<proteinExistence type="predicted"/>
<organism evidence="1 2">
    <name type="scientific">Cercospora beticola</name>
    <name type="common">Sugarbeet leaf spot fungus</name>
    <dbReference type="NCBI Taxonomy" id="122368"/>
    <lineage>
        <taxon>Eukaryota</taxon>
        <taxon>Fungi</taxon>
        <taxon>Dikarya</taxon>
        <taxon>Ascomycota</taxon>
        <taxon>Pezizomycotina</taxon>
        <taxon>Dothideomycetes</taxon>
        <taxon>Dothideomycetidae</taxon>
        <taxon>Mycosphaerellales</taxon>
        <taxon>Mycosphaerellaceae</taxon>
        <taxon>Cercospora</taxon>
    </lineage>
</organism>
<evidence type="ECO:0000313" key="2">
    <source>
        <dbReference type="Proteomes" id="UP001302367"/>
    </source>
</evidence>